<dbReference type="Proteomes" id="UP001596074">
    <property type="component" value="Unassembled WGS sequence"/>
</dbReference>
<dbReference type="PROSITE" id="PS51257">
    <property type="entry name" value="PROKAR_LIPOPROTEIN"/>
    <property type="match status" value="1"/>
</dbReference>
<sequence length="239" mass="25025">MAQRLLSTAMLLTVTATAAVACGGGGDDDPGQQVKANGRAALAGTSYTSDQLEQALLAELPGYRRAGEPDSGEYGGLKSIQNFNQLQRQVTIDKPRCSNAGGARPGSPPMDKSAPTAITAFVKDNGQNVTETLMAMPADAAEKHVSARVPPGCLTFRTKVGDQWADHKVFESPPGTIGEGSRTVGVSTLSGSSQLKTWYVVLRGRRYLATISLIGGAATRAEAEQLARLADAQAKRILP</sequence>
<name>A0ABW0ZVQ2_9ACTN</name>
<evidence type="ECO:0008006" key="4">
    <source>
        <dbReference type="Google" id="ProtNLM"/>
    </source>
</evidence>
<keyword evidence="1" id="KW-0732">Signal</keyword>
<evidence type="ECO:0000313" key="2">
    <source>
        <dbReference type="EMBL" id="MFC5747385.1"/>
    </source>
</evidence>
<accession>A0ABW0ZVQ2</accession>
<comment type="caution">
    <text evidence="2">The sequence shown here is derived from an EMBL/GenBank/DDBJ whole genome shotgun (WGS) entry which is preliminary data.</text>
</comment>
<dbReference type="RefSeq" id="WP_378283002.1">
    <property type="nucleotide sequence ID" value="NZ_JBHSON010000021.1"/>
</dbReference>
<evidence type="ECO:0000256" key="1">
    <source>
        <dbReference type="SAM" id="SignalP"/>
    </source>
</evidence>
<keyword evidence="3" id="KW-1185">Reference proteome</keyword>
<feature type="signal peptide" evidence="1">
    <location>
        <begin position="1"/>
        <end position="21"/>
    </location>
</feature>
<organism evidence="2 3">
    <name type="scientific">Actinomadura rugatobispora</name>
    <dbReference type="NCBI Taxonomy" id="1994"/>
    <lineage>
        <taxon>Bacteria</taxon>
        <taxon>Bacillati</taxon>
        <taxon>Actinomycetota</taxon>
        <taxon>Actinomycetes</taxon>
        <taxon>Streptosporangiales</taxon>
        <taxon>Thermomonosporaceae</taxon>
        <taxon>Actinomadura</taxon>
    </lineage>
</organism>
<evidence type="ECO:0000313" key="3">
    <source>
        <dbReference type="Proteomes" id="UP001596074"/>
    </source>
</evidence>
<feature type="chain" id="PRO_5045142340" description="Sensor domain-containing protein" evidence="1">
    <location>
        <begin position="22"/>
        <end position="239"/>
    </location>
</feature>
<reference evidence="3" key="1">
    <citation type="journal article" date="2019" name="Int. J. Syst. Evol. Microbiol.">
        <title>The Global Catalogue of Microorganisms (GCM) 10K type strain sequencing project: providing services to taxonomists for standard genome sequencing and annotation.</title>
        <authorList>
            <consortium name="The Broad Institute Genomics Platform"/>
            <consortium name="The Broad Institute Genome Sequencing Center for Infectious Disease"/>
            <person name="Wu L."/>
            <person name="Ma J."/>
        </authorList>
    </citation>
    <scope>NUCLEOTIDE SEQUENCE [LARGE SCALE GENOMIC DNA]</scope>
    <source>
        <strain evidence="3">KCTC 42087</strain>
    </source>
</reference>
<protein>
    <recommendedName>
        <fullName evidence="4">Sensor domain-containing protein</fullName>
    </recommendedName>
</protein>
<gene>
    <name evidence="2" type="ORF">ACFPZN_17285</name>
</gene>
<dbReference type="EMBL" id="JBHSON010000021">
    <property type="protein sequence ID" value="MFC5747385.1"/>
    <property type="molecule type" value="Genomic_DNA"/>
</dbReference>
<proteinExistence type="predicted"/>